<evidence type="ECO:0000313" key="8">
    <source>
        <dbReference type="Proteomes" id="UP000002320"/>
    </source>
</evidence>
<dbReference type="Proteomes" id="UP000002320">
    <property type="component" value="Unassembled WGS sequence"/>
</dbReference>
<dbReference type="GO" id="GO:0008408">
    <property type="term" value="F:3'-5' exonuclease activity"/>
    <property type="evidence" value="ECO:0007669"/>
    <property type="project" value="InterPro"/>
</dbReference>
<dbReference type="Pfam" id="PF01612">
    <property type="entry name" value="DNA_pol_A_exo1"/>
    <property type="match status" value="1"/>
</dbReference>
<dbReference type="InterPro" id="IPR012337">
    <property type="entry name" value="RNaseH-like_sf"/>
</dbReference>
<dbReference type="STRING" id="7176.B0WWS6"/>
<feature type="region of interest" description="Disordered" evidence="4">
    <location>
        <begin position="1"/>
        <end position="40"/>
    </location>
</feature>
<dbReference type="EnsemblMetazoa" id="CPIJ011525-RA">
    <property type="protein sequence ID" value="CPIJ011525-PA"/>
    <property type="gene ID" value="CPIJ011525"/>
</dbReference>
<keyword evidence="3" id="KW-0269">Exonuclease</keyword>
<dbReference type="VEuPathDB" id="VectorBase:CQUJHB004304"/>
<evidence type="ECO:0000256" key="1">
    <source>
        <dbReference type="ARBA" id="ARBA00022722"/>
    </source>
</evidence>
<protein>
    <recommendedName>
        <fullName evidence="5">3'-5' exonuclease domain-containing protein</fullName>
    </recommendedName>
</protein>
<dbReference type="EMBL" id="DS232152">
    <property type="protein sequence ID" value="EDS36187.1"/>
    <property type="molecule type" value="Genomic_DNA"/>
</dbReference>
<dbReference type="Gene3D" id="3.30.420.10">
    <property type="entry name" value="Ribonuclease H-like superfamily/Ribonuclease H"/>
    <property type="match status" value="1"/>
</dbReference>
<dbReference type="PANTHER" id="PTHR47765:SF2">
    <property type="entry name" value="EXONUCLEASE MUT-7 HOMOLOG"/>
    <property type="match status" value="1"/>
</dbReference>
<sequence>MTDSGAPRFMPAGYDSDNTTEDELVMPGGLNDSGSSGLGGGGGCLEDERIKIVPHLGWRAGLLEQDFEIELVPETIATWFEGFKDSFKTYKKGPIISQRLQMFYMNTQNPFEWALKLFANCPDHSSPKSNSLAYTVIEELNSFKKRYMPATDQLVDDNLRMVAFNFMTKQTHCLLFRLAVDTYELLRCREMFVPKVRAMLARKQYKEAGQIAVDLELFDHFDEHDFVMPLFLQDKISIAEDFLNRAVRLQRPVVQLLDSFFSKKESVESLCSRYITEHNVTDVYYSKLHQKPLSKLVQRLAKSYNIPKEFTPNVNKMKNFGALQFLCHKRYYEKGLNKDSWDEMVRDTVSEADRDLQLELVCLCSGFGDQAEAAKWAEHFRLKRKELPLLVQDYFAENEGTVPRSRPSQLDEKWDDPVATETKLTLPLDESRVHLVDSREKFFAMTSDLSQQSLVAFDSEWKPTFGGANEVAVIQLATRDDVYLVDVLVSQLQGSDWSELASVFNRDDVLKLAFAPSTDFNMFQKALPAFNVSYGPQSGSTILDLQVLWRKVDAIKSFQFPFKEEITNQNLSNLSKLCLGKKLDKSNQFSNWAQRPLRREQIQYAALDAYVLLQIYDVIAKQLKAARIDLNEVLNGLLCPEGKSGEGGSKKRSSGGSGSSRRGNRGDKYNKRPEGGSSSRDSQQQNRNRMRSSFERPPGPNLNSVLVSDVRFVCDKMLEGLAKMLRRFGIDAVTIPAGEQADRCVFIAHNEKRYVLTRGNNYQKFADNLPSGHCYKVSNDQVDDQLLEVLAYYKIVIRQENIFSRCQLCNCGRFLQATPDQVYYMKHRTQMPATLREEHRKPTERDGKLQLDRSWVLERLEERHLKVGKTDSGVRIDVAYVNDSVLANVDVLYVCSGCGKCYWDGSHLDNILAGKLEDLLTLKYD</sequence>
<gene>
    <name evidence="7" type="primary">6044316</name>
    <name evidence="6" type="ORF">CpipJ_CPIJ011525</name>
</gene>
<dbReference type="InterPro" id="IPR037432">
    <property type="entry name" value="Mut-7_DEDDy_dom"/>
</dbReference>
<dbReference type="OrthoDB" id="18193at2759"/>
<dbReference type="InterPro" id="IPR036397">
    <property type="entry name" value="RNaseH_sf"/>
</dbReference>
<dbReference type="InParanoid" id="B0WWS6"/>
<dbReference type="HOGENOM" id="CLU_007046_0_0_1"/>
<evidence type="ECO:0000256" key="2">
    <source>
        <dbReference type="ARBA" id="ARBA00022801"/>
    </source>
</evidence>
<dbReference type="InterPro" id="IPR002562">
    <property type="entry name" value="3'-5'_exonuclease_dom"/>
</dbReference>
<dbReference type="eggNOG" id="KOG2207">
    <property type="taxonomic scope" value="Eukaryota"/>
</dbReference>
<dbReference type="PANTHER" id="PTHR47765">
    <property type="entry name" value="3'-5' EXONUCLEASE DOMAIN-CONTAINING PROTEIN"/>
    <property type="match status" value="1"/>
</dbReference>
<keyword evidence="1" id="KW-0540">Nuclease</keyword>
<feature type="compositionally biased region" description="Basic and acidic residues" evidence="4">
    <location>
        <begin position="664"/>
        <end position="674"/>
    </location>
</feature>
<evidence type="ECO:0000256" key="4">
    <source>
        <dbReference type="SAM" id="MobiDB-lite"/>
    </source>
</evidence>
<dbReference type="InterPro" id="IPR052408">
    <property type="entry name" value="Exonuclease_MUT-7-like"/>
</dbReference>
<dbReference type="VEuPathDB" id="VectorBase:CPIJ011525"/>
<dbReference type="OMA" id="CSNWANR"/>
<feature type="compositionally biased region" description="Low complexity" evidence="4">
    <location>
        <begin position="677"/>
        <end position="687"/>
    </location>
</feature>
<evidence type="ECO:0000313" key="7">
    <source>
        <dbReference type="EnsemblMetazoa" id="CPIJ011525-PA"/>
    </source>
</evidence>
<evidence type="ECO:0000256" key="3">
    <source>
        <dbReference type="ARBA" id="ARBA00022839"/>
    </source>
</evidence>
<evidence type="ECO:0000313" key="6">
    <source>
        <dbReference type="EMBL" id="EDS36187.1"/>
    </source>
</evidence>
<dbReference type="Pfam" id="PF01927">
    <property type="entry name" value="Mut7-C"/>
    <property type="match status" value="1"/>
</dbReference>
<feature type="region of interest" description="Disordered" evidence="4">
    <location>
        <begin position="641"/>
        <end position="700"/>
    </location>
</feature>
<feature type="domain" description="3'-5' exonuclease" evidence="5">
    <location>
        <begin position="433"/>
        <end position="624"/>
    </location>
</feature>
<dbReference type="GO" id="GO:0003676">
    <property type="term" value="F:nucleic acid binding"/>
    <property type="evidence" value="ECO:0007669"/>
    <property type="project" value="InterPro"/>
</dbReference>
<accession>B0WWS6</accession>
<dbReference type="InterPro" id="IPR002782">
    <property type="entry name" value="Mut7-C_RNAse_dom"/>
</dbReference>
<dbReference type="SUPFAM" id="SSF53098">
    <property type="entry name" value="Ribonuclease H-like"/>
    <property type="match status" value="1"/>
</dbReference>
<dbReference type="GO" id="GO:0006139">
    <property type="term" value="P:nucleobase-containing compound metabolic process"/>
    <property type="evidence" value="ECO:0007669"/>
    <property type="project" value="InterPro"/>
</dbReference>
<dbReference type="AlphaFoldDB" id="B0WWS6"/>
<dbReference type="CDD" id="cd06146">
    <property type="entry name" value="mut-7_like_exo"/>
    <property type="match status" value="1"/>
</dbReference>
<organism>
    <name type="scientific">Culex quinquefasciatus</name>
    <name type="common">Southern house mosquito</name>
    <name type="synonym">Culex pungens</name>
    <dbReference type="NCBI Taxonomy" id="7176"/>
    <lineage>
        <taxon>Eukaryota</taxon>
        <taxon>Metazoa</taxon>
        <taxon>Ecdysozoa</taxon>
        <taxon>Arthropoda</taxon>
        <taxon>Hexapoda</taxon>
        <taxon>Insecta</taxon>
        <taxon>Pterygota</taxon>
        <taxon>Neoptera</taxon>
        <taxon>Endopterygota</taxon>
        <taxon>Diptera</taxon>
        <taxon>Nematocera</taxon>
        <taxon>Culicoidea</taxon>
        <taxon>Culicidae</taxon>
        <taxon>Culicinae</taxon>
        <taxon>Culicini</taxon>
        <taxon>Culex</taxon>
        <taxon>Culex</taxon>
    </lineage>
</organism>
<dbReference type="FunCoup" id="B0WWS6">
    <property type="interactions" value="622"/>
</dbReference>
<reference evidence="7" key="2">
    <citation type="submission" date="2020-05" db="UniProtKB">
        <authorList>
            <consortium name="EnsemblMetazoa"/>
        </authorList>
    </citation>
    <scope>IDENTIFICATION</scope>
    <source>
        <strain evidence="7">JHB</strain>
    </source>
</reference>
<dbReference type="SMART" id="SM00474">
    <property type="entry name" value="35EXOc"/>
    <property type="match status" value="1"/>
</dbReference>
<reference evidence="6" key="1">
    <citation type="submission" date="2007-03" db="EMBL/GenBank/DDBJ databases">
        <title>Annotation of Culex pipiens quinquefasciatus.</title>
        <authorList>
            <consortium name="The Broad Institute Genome Sequencing Platform"/>
            <person name="Atkinson P.W."/>
            <person name="Hemingway J."/>
            <person name="Christensen B.M."/>
            <person name="Higgs S."/>
            <person name="Kodira C."/>
            <person name="Hannick L."/>
            <person name="Megy K."/>
            <person name="O'Leary S."/>
            <person name="Pearson M."/>
            <person name="Haas B.J."/>
            <person name="Mauceli E."/>
            <person name="Wortman J.R."/>
            <person name="Lee N.H."/>
            <person name="Guigo R."/>
            <person name="Stanke M."/>
            <person name="Alvarado L."/>
            <person name="Amedeo P."/>
            <person name="Antoine C.H."/>
            <person name="Arensburger P."/>
            <person name="Bidwell S.L."/>
            <person name="Crawford M."/>
            <person name="Camaro F."/>
            <person name="Devon K."/>
            <person name="Engels R."/>
            <person name="Hammond M."/>
            <person name="Howarth C."/>
            <person name="Koehrsen M."/>
            <person name="Lawson D."/>
            <person name="Montgomery P."/>
            <person name="Nene V."/>
            <person name="Nusbaum C."/>
            <person name="Puiu D."/>
            <person name="Romero-Severson J."/>
            <person name="Severson D.W."/>
            <person name="Shumway M."/>
            <person name="Sisk P."/>
            <person name="Stolte C."/>
            <person name="Zeng Q."/>
            <person name="Eisenstadt E."/>
            <person name="Fraser-Liggett C."/>
            <person name="Strausberg R."/>
            <person name="Galagan J."/>
            <person name="Birren B."/>
            <person name="Collins F.H."/>
        </authorList>
    </citation>
    <scope>NUCLEOTIDE SEQUENCE [LARGE SCALE GENOMIC DNA]</scope>
    <source>
        <strain evidence="6">JHB</strain>
    </source>
</reference>
<evidence type="ECO:0000259" key="5">
    <source>
        <dbReference type="SMART" id="SM00474"/>
    </source>
</evidence>
<keyword evidence="8" id="KW-1185">Reference proteome</keyword>
<name>B0WWS6_CULQU</name>
<proteinExistence type="predicted"/>
<dbReference type="KEGG" id="cqu:CpipJ_CPIJ011525"/>
<keyword evidence="2" id="KW-0378">Hydrolase</keyword>